<feature type="repeat" description="ANK" evidence="3">
    <location>
        <begin position="44"/>
        <end position="76"/>
    </location>
</feature>
<protein>
    <submittedName>
        <fullName evidence="4">Ankyrin</fullName>
    </submittedName>
</protein>
<dbReference type="STRING" id="101127.A0A1X2GVL8"/>
<dbReference type="PROSITE" id="PS50088">
    <property type="entry name" value="ANK_REPEAT"/>
    <property type="match status" value="2"/>
</dbReference>
<dbReference type="InterPro" id="IPR002110">
    <property type="entry name" value="Ankyrin_rpt"/>
</dbReference>
<dbReference type="AlphaFoldDB" id="A0A1X2GVL8"/>
<evidence type="ECO:0000256" key="2">
    <source>
        <dbReference type="ARBA" id="ARBA00023043"/>
    </source>
</evidence>
<dbReference type="Pfam" id="PF12796">
    <property type="entry name" value="Ank_2"/>
    <property type="match status" value="1"/>
</dbReference>
<reference evidence="4 5" key="1">
    <citation type="submission" date="2016-07" db="EMBL/GenBank/DDBJ databases">
        <title>Pervasive Adenine N6-methylation of Active Genes in Fungi.</title>
        <authorList>
            <consortium name="DOE Joint Genome Institute"/>
            <person name="Mondo S.J."/>
            <person name="Dannebaum R.O."/>
            <person name="Kuo R.C."/>
            <person name="Labutti K."/>
            <person name="Haridas S."/>
            <person name="Kuo A."/>
            <person name="Salamov A."/>
            <person name="Ahrendt S.R."/>
            <person name="Lipzen A."/>
            <person name="Sullivan W."/>
            <person name="Andreopoulos W.B."/>
            <person name="Clum A."/>
            <person name="Lindquist E."/>
            <person name="Daum C."/>
            <person name="Ramamoorthy G.K."/>
            <person name="Gryganskyi A."/>
            <person name="Culley D."/>
            <person name="Magnuson J.K."/>
            <person name="James T.Y."/>
            <person name="O'Malley M.A."/>
            <person name="Stajich J.E."/>
            <person name="Spatafora J.W."/>
            <person name="Visel A."/>
            <person name="Grigoriev I.V."/>
        </authorList>
    </citation>
    <scope>NUCLEOTIDE SEQUENCE [LARGE SCALE GENOMIC DNA]</scope>
    <source>
        <strain evidence="4 5">NRRL 3301</strain>
    </source>
</reference>
<sequence>MKRTHFMADIFFCEDRHRAAVQGYSPLVKLLLNSGSRVNPVDNARNTPLHLACEEGHGDTAVNLLENGADPDRLNAEEKTPLDLCSKELQAYIAPYLE</sequence>
<organism evidence="4 5">
    <name type="scientific">Hesseltinella vesiculosa</name>
    <dbReference type="NCBI Taxonomy" id="101127"/>
    <lineage>
        <taxon>Eukaryota</taxon>
        <taxon>Fungi</taxon>
        <taxon>Fungi incertae sedis</taxon>
        <taxon>Mucoromycota</taxon>
        <taxon>Mucoromycotina</taxon>
        <taxon>Mucoromycetes</taxon>
        <taxon>Mucorales</taxon>
        <taxon>Cunninghamellaceae</taxon>
        <taxon>Hesseltinella</taxon>
    </lineage>
</organism>
<evidence type="ECO:0000256" key="3">
    <source>
        <dbReference type="PROSITE-ProRule" id="PRU00023"/>
    </source>
</evidence>
<dbReference type="Proteomes" id="UP000242146">
    <property type="component" value="Unassembled WGS sequence"/>
</dbReference>
<name>A0A1X2GVL8_9FUNG</name>
<dbReference type="SMART" id="SM00248">
    <property type="entry name" value="ANK"/>
    <property type="match status" value="2"/>
</dbReference>
<dbReference type="EMBL" id="MCGT01000002">
    <property type="protein sequence ID" value="ORX62072.1"/>
    <property type="molecule type" value="Genomic_DNA"/>
</dbReference>
<dbReference type="GO" id="GO:0004842">
    <property type="term" value="F:ubiquitin-protein transferase activity"/>
    <property type="evidence" value="ECO:0007669"/>
    <property type="project" value="TreeGrafter"/>
</dbReference>
<dbReference type="Gene3D" id="1.25.40.20">
    <property type="entry name" value="Ankyrin repeat-containing domain"/>
    <property type="match status" value="1"/>
</dbReference>
<gene>
    <name evidence="4" type="ORF">DM01DRAFT_1071497</name>
</gene>
<keyword evidence="1" id="KW-0677">Repeat</keyword>
<dbReference type="PANTHER" id="PTHR24171:SF11">
    <property type="entry name" value="26S PROTEASOME NON-ATPASE REGULATORY SUBUNIT 10"/>
    <property type="match status" value="1"/>
</dbReference>
<accession>A0A1X2GVL8</accession>
<dbReference type="SUPFAM" id="SSF48403">
    <property type="entry name" value="Ankyrin repeat"/>
    <property type="match status" value="1"/>
</dbReference>
<comment type="caution">
    <text evidence="4">The sequence shown here is derived from an EMBL/GenBank/DDBJ whole genome shotgun (WGS) entry which is preliminary data.</text>
</comment>
<proteinExistence type="predicted"/>
<keyword evidence="5" id="KW-1185">Reference proteome</keyword>
<evidence type="ECO:0000313" key="4">
    <source>
        <dbReference type="EMBL" id="ORX62072.1"/>
    </source>
</evidence>
<dbReference type="PANTHER" id="PTHR24171">
    <property type="entry name" value="ANKYRIN REPEAT DOMAIN-CONTAINING PROTEIN 39-RELATED"/>
    <property type="match status" value="1"/>
</dbReference>
<dbReference type="GO" id="GO:0085020">
    <property type="term" value="P:protein K6-linked ubiquitination"/>
    <property type="evidence" value="ECO:0007669"/>
    <property type="project" value="TreeGrafter"/>
</dbReference>
<dbReference type="PROSITE" id="PS50297">
    <property type="entry name" value="ANK_REP_REGION"/>
    <property type="match status" value="1"/>
</dbReference>
<dbReference type="InterPro" id="IPR036770">
    <property type="entry name" value="Ankyrin_rpt-contain_sf"/>
</dbReference>
<evidence type="ECO:0000256" key="1">
    <source>
        <dbReference type="ARBA" id="ARBA00022737"/>
    </source>
</evidence>
<evidence type="ECO:0000313" key="5">
    <source>
        <dbReference type="Proteomes" id="UP000242146"/>
    </source>
</evidence>
<dbReference type="OrthoDB" id="539213at2759"/>
<keyword evidence="2 3" id="KW-0040">ANK repeat</keyword>
<feature type="repeat" description="ANK" evidence="3">
    <location>
        <begin position="17"/>
        <end position="43"/>
    </location>
</feature>